<dbReference type="RefSeq" id="WP_204962815.1">
    <property type="nucleotide sequence ID" value="NZ_BAAAUR010000002.1"/>
</dbReference>
<name>A0A9W6HK92_9MICO</name>
<protein>
    <recommendedName>
        <fullName evidence="4">Transcriptional regulator, AbiEi antitoxin, Type IV TA system</fullName>
    </recommendedName>
</protein>
<organism evidence="2 3">
    <name type="scientific">Microbacterium dextranolyticum</name>
    <dbReference type="NCBI Taxonomy" id="36806"/>
    <lineage>
        <taxon>Bacteria</taxon>
        <taxon>Bacillati</taxon>
        <taxon>Actinomycetota</taxon>
        <taxon>Actinomycetes</taxon>
        <taxon>Micrococcales</taxon>
        <taxon>Microbacteriaceae</taxon>
        <taxon>Microbacterium</taxon>
    </lineage>
</organism>
<evidence type="ECO:0008006" key="4">
    <source>
        <dbReference type="Google" id="ProtNLM"/>
    </source>
</evidence>
<proteinExistence type="predicted"/>
<keyword evidence="3" id="KW-1185">Reference proteome</keyword>
<feature type="compositionally biased region" description="Pro residues" evidence="1">
    <location>
        <begin position="322"/>
        <end position="335"/>
    </location>
</feature>
<evidence type="ECO:0000313" key="3">
    <source>
        <dbReference type="Proteomes" id="UP001142291"/>
    </source>
</evidence>
<reference evidence="2" key="1">
    <citation type="journal article" date="2014" name="Int. J. Syst. Evol. Microbiol.">
        <title>Complete genome sequence of Corynebacterium casei LMG S-19264T (=DSM 44701T), isolated from a smear-ripened cheese.</title>
        <authorList>
            <consortium name="US DOE Joint Genome Institute (JGI-PGF)"/>
            <person name="Walter F."/>
            <person name="Albersmeier A."/>
            <person name="Kalinowski J."/>
            <person name="Ruckert C."/>
        </authorList>
    </citation>
    <scope>NUCLEOTIDE SEQUENCE</scope>
    <source>
        <strain evidence="2">VKM Ac-1940</strain>
    </source>
</reference>
<dbReference type="EMBL" id="BSER01000001">
    <property type="protein sequence ID" value="GLJ94294.1"/>
    <property type="molecule type" value="Genomic_DNA"/>
</dbReference>
<reference evidence="2" key="2">
    <citation type="submission" date="2023-01" db="EMBL/GenBank/DDBJ databases">
        <authorList>
            <person name="Sun Q."/>
            <person name="Evtushenko L."/>
        </authorList>
    </citation>
    <scope>NUCLEOTIDE SEQUENCE</scope>
    <source>
        <strain evidence="2">VKM Ac-1940</strain>
    </source>
</reference>
<evidence type="ECO:0000256" key="1">
    <source>
        <dbReference type="SAM" id="MobiDB-lite"/>
    </source>
</evidence>
<comment type="caution">
    <text evidence="2">The sequence shown here is derived from an EMBL/GenBank/DDBJ whole genome shotgun (WGS) entry which is preliminary data.</text>
</comment>
<dbReference type="Proteomes" id="UP001142291">
    <property type="component" value="Unassembled WGS sequence"/>
</dbReference>
<evidence type="ECO:0000313" key="2">
    <source>
        <dbReference type="EMBL" id="GLJ94294.1"/>
    </source>
</evidence>
<dbReference type="AlphaFoldDB" id="A0A9W6HK92"/>
<gene>
    <name evidence="2" type="ORF">GCM10017591_03550</name>
</gene>
<accession>A0A9W6HK92</accession>
<feature type="region of interest" description="Disordered" evidence="1">
    <location>
        <begin position="307"/>
        <end position="335"/>
    </location>
</feature>
<sequence>MPLLLADRAVVAAPVALVTARDAARAGIRPSPHLHHRVRPGVYTMRSAWEALAPWQRYATRVHAFLLVSPDAVLCLESAAVIHGIPLFGETAHIHILSPAPRGGHRFGDVIVHTHRDGREIDRFAGIRATGLVDTAVDLARLVPPAQALSVADAVISRAQGGPLHLDELRDRAAGQEDRRGRARLRWVWDRANGLSESPAESVSRAVIEWTGYEEPELQPVFHSEGCTDRADFRFPSTDAVGESDGWGKYDLDDPEKARAHLMREKRREDRLRRGGHTVARWELGDAMRVQPLCRALQQAGVRPVRAPEPALLTTLRQSPRALPPAPVGHPPPAR</sequence>